<dbReference type="Proteomes" id="UP000276133">
    <property type="component" value="Unassembled WGS sequence"/>
</dbReference>
<name>A0A3M7QYR7_BRAPC</name>
<sequence>MQILSNFQYLEYEKKNVMKNRDFLFYSVSFGINNWHNTYSYLHVSKLFGFGTMLEAWRMIDDAQMTSQFDKNFASPVDQHQLKQTTGVDYYHVNVDDLDNDLEFKQLKIKMGITYQDNVIISPNAMSNYEERSKPYLGLIFHWNILLKEGVSPVYILE</sequence>
<dbReference type="Gene3D" id="2.60.120.10">
    <property type="entry name" value="Jelly Rolls"/>
    <property type="match status" value="1"/>
</dbReference>
<keyword evidence="2" id="KW-1185">Reference proteome</keyword>
<evidence type="ECO:0000313" key="1">
    <source>
        <dbReference type="EMBL" id="RNA16497.1"/>
    </source>
</evidence>
<gene>
    <name evidence="1" type="ORF">BpHYR1_026923</name>
</gene>
<reference evidence="1 2" key="1">
    <citation type="journal article" date="2018" name="Sci. Rep.">
        <title>Genomic signatures of local adaptation to the degree of environmental predictability in rotifers.</title>
        <authorList>
            <person name="Franch-Gras L."/>
            <person name="Hahn C."/>
            <person name="Garcia-Roger E.M."/>
            <person name="Carmona M.J."/>
            <person name="Serra M."/>
            <person name="Gomez A."/>
        </authorList>
    </citation>
    <scope>NUCLEOTIDE SEQUENCE [LARGE SCALE GENOMIC DNA]</scope>
    <source>
        <strain evidence="1">HYR1</strain>
    </source>
</reference>
<dbReference type="GO" id="GO:0051213">
    <property type="term" value="F:dioxygenase activity"/>
    <property type="evidence" value="ECO:0007669"/>
    <property type="project" value="UniProtKB-KW"/>
</dbReference>
<keyword evidence="1" id="KW-0560">Oxidoreductase</keyword>
<evidence type="ECO:0000313" key="2">
    <source>
        <dbReference type="Proteomes" id="UP000276133"/>
    </source>
</evidence>
<organism evidence="1 2">
    <name type="scientific">Brachionus plicatilis</name>
    <name type="common">Marine rotifer</name>
    <name type="synonym">Brachionus muelleri</name>
    <dbReference type="NCBI Taxonomy" id="10195"/>
    <lineage>
        <taxon>Eukaryota</taxon>
        <taxon>Metazoa</taxon>
        <taxon>Spiralia</taxon>
        <taxon>Gnathifera</taxon>
        <taxon>Rotifera</taxon>
        <taxon>Eurotatoria</taxon>
        <taxon>Monogononta</taxon>
        <taxon>Pseudotrocha</taxon>
        <taxon>Ploima</taxon>
        <taxon>Brachionidae</taxon>
        <taxon>Brachionus</taxon>
    </lineage>
</organism>
<keyword evidence="1" id="KW-0223">Dioxygenase</keyword>
<dbReference type="AlphaFoldDB" id="A0A3M7QYR7"/>
<proteinExistence type="predicted"/>
<accession>A0A3M7QYR7</accession>
<protein>
    <submittedName>
        <fullName evidence="1">1-2-dihydroxy-3-keto-5-methylthiopentene dioxygenase</fullName>
    </submittedName>
</protein>
<dbReference type="InterPro" id="IPR014710">
    <property type="entry name" value="RmlC-like_jellyroll"/>
</dbReference>
<comment type="caution">
    <text evidence="1">The sequence shown here is derived from an EMBL/GenBank/DDBJ whole genome shotgun (WGS) entry which is preliminary data.</text>
</comment>
<dbReference type="EMBL" id="REGN01004695">
    <property type="protein sequence ID" value="RNA16497.1"/>
    <property type="molecule type" value="Genomic_DNA"/>
</dbReference>